<keyword evidence="4" id="KW-1185">Reference proteome</keyword>
<dbReference type="SUPFAM" id="SSF53335">
    <property type="entry name" value="S-adenosyl-L-methionine-dependent methyltransferases"/>
    <property type="match status" value="1"/>
</dbReference>
<dbReference type="Gene3D" id="3.40.50.150">
    <property type="entry name" value="Vaccinia Virus protein VP39"/>
    <property type="match status" value="1"/>
</dbReference>
<dbReference type="GO" id="GO:0032259">
    <property type="term" value="P:methylation"/>
    <property type="evidence" value="ECO:0007669"/>
    <property type="project" value="UniProtKB-KW"/>
</dbReference>
<reference evidence="3 4" key="1">
    <citation type="submission" date="2023-06" db="EMBL/GenBank/DDBJ databases">
        <title>Pelomonas sp. APW6 16S ribosomal RNA gene genome sequencing and assembly.</title>
        <authorList>
            <person name="Woo H."/>
        </authorList>
    </citation>
    <scope>NUCLEOTIDE SEQUENCE [LARGE SCALE GENOMIC DNA]</scope>
    <source>
        <strain evidence="3 4">APW6</strain>
    </source>
</reference>
<feature type="region of interest" description="Disordered" evidence="1">
    <location>
        <begin position="65"/>
        <end position="84"/>
    </location>
</feature>
<sequence>MARWLQTPPGRYLLDWEQRQVDEAVVDLFGFNALQLGLPELQGLRANRMRHRWLALDSVEQFVLPAPAPDDESPPGHDPAPQGRFSQFDSSSLLVEAGPTLRCAFDALPFESNSLDLIVLPHALELADDPHQTLREVERVLRPEGRLVILGLNPASLWGLRQNLGRLRRHVWPGSPDGLFLPRAGEFIGYWRLRDWLRLLNFEVERAQFGCYRPPLRTEPWLKRWQWMEEAGMRWWTVFGAVYFMVAVKRVHGMRLVGLARHKKLAAKAAPAVAMHPHPRDIQSPDP</sequence>
<keyword evidence="3" id="KW-0489">Methyltransferase</keyword>
<dbReference type="Pfam" id="PF08241">
    <property type="entry name" value="Methyltransf_11"/>
    <property type="match status" value="1"/>
</dbReference>
<dbReference type="CDD" id="cd02440">
    <property type="entry name" value="AdoMet_MTases"/>
    <property type="match status" value="1"/>
</dbReference>
<comment type="caution">
    <text evidence="3">The sequence shown here is derived from an EMBL/GenBank/DDBJ whole genome shotgun (WGS) entry which is preliminary data.</text>
</comment>
<dbReference type="GO" id="GO:0008168">
    <property type="term" value="F:methyltransferase activity"/>
    <property type="evidence" value="ECO:0007669"/>
    <property type="project" value="UniProtKB-KW"/>
</dbReference>
<evidence type="ECO:0000256" key="1">
    <source>
        <dbReference type="SAM" id="MobiDB-lite"/>
    </source>
</evidence>
<evidence type="ECO:0000313" key="4">
    <source>
        <dbReference type="Proteomes" id="UP001238603"/>
    </source>
</evidence>
<evidence type="ECO:0000313" key="3">
    <source>
        <dbReference type="EMBL" id="MDL5032302.1"/>
    </source>
</evidence>
<dbReference type="InterPro" id="IPR013216">
    <property type="entry name" value="Methyltransf_11"/>
</dbReference>
<feature type="domain" description="Methyltransferase type 11" evidence="2">
    <location>
        <begin position="101"/>
        <end position="149"/>
    </location>
</feature>
<accession>A0ABT7LHG6</accession>
<organism evidence="3 4">
    <name type="scientific">Roseateles subflavus</name>
    <dbReference type="NCBI Taxonomy" id="3053353"/>
    <lineage>
        <taxon>Bacteria</taxon>
        <taxon>Pseudomonadati</taxon>
        <taxon>Pseudomonadota</taxon>
        <taxon>Betaproteobacteria</taxon>
        <taxon>Burkholderiales</taxon>
        <taxon>Sphaerotilaceae</taxon>
        <taxon>Roseateles</taxon>
    </lineage>
</organism>
<protein>
    <submittedName>
        <fullName evidence="3">Class I SAM-dependent methyltransferase</fullName>
    </submittedName>
</protein>
<dbReference type="InterPro" id="IPR029063">
    <property type="entry name" value="SAM-dependent_MTases_sf"/>
</dbReference>
<proteinExistence type="predicted"/>
<name>A0ABT7LHG6_9BURK</name>
<keyword evidence="3" id="KW-0808">Transferase</keyword>
<gene>
    <name evidence="3" type="ORF">QRD43_10345</name>
</gene>
<dbReference type="EMBL" id="JASVDS010000002">
    <property type="protein sequence ID" value="MDL5032302.1"/>
    <property type="molecule type" value="Genomic_DNA"/>
</dbReference>
<dbReference type="Proteomes" id="UP001238603">
    <property type="component" value="Unassembled WGS sequence"/>
</dbReference>
<evidence type="ECO:0000259" key="2">
    <source>
        <dbReference type="Pfam" id="PF08241"/>
    </source>
</evidence>
<dbReference type="RefSeq" id="WP_285982385.1">
    <property type="nucleotide sequence ID" value="NZ_JASVDS010000002.1"/>
</dbReference>